<dbReference type="Gene3D" id="3.40.1010.10">
    <property type="entry name" value="Cobalt-precorrin-4 Transmethylase, Domain 1"/>
    <property type="match status" value="1"/>
</dbReference>
<dbReference type="EMBL" id="SZOH01002406">
    <property type="protein sequence ID" value="TKI95101.1"/>
    <property type="molecule type" value="Genomic_DNA"/>
</dbReference>
<feature type="non-terminal residue" evidence="1">
    <location>
        <position position="31"/>
    </location>
</feature>
<reference evidence="1 2" key="1">
    <citation type="journal article" date="2019" name="Environ. Microbiol.">
        <title>An active ?-lactamase is a part of an orchestrated cell wall stress resistance network of Bacillus subtilis and related rhizosphere species.</title>
        <authorList>
            <person name="Bucher T."/>
            <person name="Keren-Paz A."/>
            <person name="Hausser J."/>
            <person name="Olender T."/>
            <person name="Cytryn E."/>
            <person name="Kolodkin-Gal I."/>
        </authorList>
    </citation>
    <scope>NUCLEOTIDE SEQUENCE [LARGE SCALE GENOMIC DNA]</scope>
    <source>
        <strain evidence="1 2">I32</strain>
    </source>
</reference>
<sequence>MWQQKSFQQNEKGVLYLVPTPIGNLEDMTFR</sequence>
<dbReference type="AlphaFoldDB" id="A0A9X9F3T2"/>
<protein>
    <submittedName>
        <fullName evidence="1">16S rRNA (Cytidine(1402)-2'-O)-methyltransferase</fullName>
    </submittedName>
</protein>
<evidence type="ECO:0000313" key="2">
    <source>
        <dbReference type="Proteomes" id="UP000308444"/>
    </source>
</evidence>
<comment type="caution">
    <text evidence="1">The sequence shown here is derived from an EMBL/GenBank/DDBJ whole genome shotgun (WGS) entry which is preliminary data.</text>
</comment>
<dbReference type="SUPFAM" id="SSF53790">
    <property type="entry name" value="Tetrapyrrole methylase"/>
    <property type="match status" value="1"/>
</dbReference>
<gene>
    <name evidence="1" type="ORF">FC695_27730</name>
</gene>
<dbReference type="GO" id="GO:0008168">
    <property type="term" value="F:methyltransferase activity"/>
    <property type="evidence" value="ECO:0007669"/>
    <property type="project" value="InterPro"/>
</dbReference>
<dbReference type="InterPro" id="IPR035996">
    <property type="entry name" value="4pyrrol_Methylase_sf"/>
</dbReference>
<dbReference type="InterPro" id="IPR014777">
    <property type="entry name" value="4pyrrole_Mease_sub1"/>
</dbReference>
<proteinExistence type="predicted"/>
<dbReference type="Proteomes" id="UP000308444">
    <property type="component" value="Unassembled WGS sequence"/>
</dbReference>
<organism evidence="1 2">
    <name type="scientific">Bacillus cereus</name>
    <dbReference type="NCBI Taxonomy" id="1396"/>
    <lineage>
        <taxon>Bacteria</taxon>
        <taxon>Bacillati</taxon>
        <taxon>Bacillota</taxon>
        <taxon>Bacilli</taxon>
        <taxon>Bacillales</taxon>
        <taxon>Bacillaceae</taxon>
        <taxon>Bacillus</taxon>
        <taxon>Bacillus cereus group</taxon>
    </lineage>
</organism>
<name>A0A9X9F3T2_BACCE</name>
<accession>A0A9X9F3T2</accession>
<evidence type="ECO:0000313" key="1">
    <source>
        <dbReference type="EMBL" id="TKI95101.1"/>
    </source>
</evidence>